<protein>
    <submittedName>
        <fullName evidence="1">Uncharacterized protein</fullName>
    </submittedName>
</protein>
<dbReference type="AlphaFoldDB" id="A0A521BJ67"/>
<keyword evidence="2" id="KW-1185">Reference proteome</keyword>
<evidence type="ECO:0000313" key="1">
    <source>
        <dbReference type="EMBL" id="SMO47207.1"/>
    </source>
</evidence>
<organism evidence="1 2">
    <name type="scientific">Ruegeria faecimaris</name>
    <dbReference type="NCBI Taxonomy" id="686389"/>
    <lineage>
        <taxon>Bacteria</taxon>
        <taxon>Pseudomonadati</taxon>
        <taxon>Pseudomonadota</taxon>
        <taxon>Alphaproteobacteria</taxon>
        <taxon>Rhodobacterales</taxon>
        <taxon>Roseobacteraceae</taxon>
        <taxon>Ruegeria</taxon>
    </lineage>
</organism>
<accession>A0A521BJ67</accession>
<dbReference type="EMBL" id="FXTE01000001">
    <property type="protein sequence ID" value="SMO47207.1"/>
    <property type="molecule type" value="Genomic_DNA"/>
</dbReference>
<sequence length="55" mass="5752">MGGVVAVCDILGGGADQMISAPPHLVLERLMSHFSLYPPNESLTTAPVCGQGRKE</sequence>
<reference evidence="1 2" key="1">
    <citation type="submission" date="2017-05" db="EMBL/GenBank/DDBJ databases">
        <authorList>
            <person name="Varghese N."/>
            <person name="Submissions S."/>
        </authorList>
    </citation>
    <scope>NUCLEOTIDE SEQUENCE [LARGE SCALE GENOMIC DNA]</scope>
    <source>
        <strain evidence="1 2">DSM 28009</strain>
    </source>
</reference>
<proteinExistence type="predicted"/>
<dbReference type="Proteomes" id="UP000319555">
    <property type="component" value="Unassembled WGS sequence"/>
</dbReference>
<evidence type="ECO:0000313" key="2">
    <source>
        <dbReference type="Proteomes" id="UP000319555"/>
    </source>
</evidence>
<name>A0A521BJ67_9RHOB</name>
<gene>
    <name evidence="1" type="ORF">SAMN06265380_101889</name>
</gene>